<comment type="caution">
    <text evidence="1">The sequence shown here is derived from an EMBL/GenBank/DDBJ whole genome shotgun (WGS) entry which is preliminary data.</text>
</comment>
<organism evidence="1 2">
    <name type="scientific">Entomophthora muscae</name>
    <dbReference type="NCBI Taxonomy" id="34485"/>
    <lineage>
        <taxon>Eukaryota</taxon>
        <taxon>Fungi</taxon>
        <taxon>Fungi incertae sedis</taxon>
        <taxon>Zoopagomycota</taxon>
        <taxon>Entomophthoromycotina</taxon>
        <taxon>Entomophthoromycetes</taxon>
        <taxon>Entomophthorales</taxon>
        <taxon>Entomophthoraceae</taxon>
        <taxon>Entomophthora</taxon>
    </lineage>
</organism>
<dbReference type="Proteomes" id="UP001165960">
    <property type="component" value="Unassembled WGS sequence"/>
</dbReference>
<proteinExistence type="predicted"/>
<protein>
    <submittedName>
        <fullName evidence="1">Uncharacterized protein</fullName>
    </submittedName>
</protein>
<sequence length="911" mass="102828">MQPTSIFQKPFYSGLKAYSFLKLSKFHSKAIERQVSIVNHDLSAEPMDFPSEASKRIEESFELKALHVGVLIDRWECKEAVEAFGLLLRLFQGSKDDYKKINYLLYRLLISPDLPYDPIKLEHLSLLARSNFFRSSISDEVWRKVVHDSIFFAIKQRIFCCWEKFDLGFRNIICSIAVSHHQKPGEGAITDILNQIVGQYQSTAYNAVLSCFDVAVVPDVYDSFAIGLLETMDNKNLSPTSDSFGVILGRLLTRFATFGPLKEKRLSKAMHLYKMMDSSGLTLRQSISLSLCSALCKMVASKPQFRSDLVQVTCDIIENRYVINHELGCSILLALTKSVEIFPSSYLSHYLRTPTKVWDYNATIALWEALKSSTPDVEETFYVILHCFSVVARNSHTIDSSLKELFHHFTAEHPPASTRPFGHLVAAISRELNIDYILDLLGQHGIAPDADVLNAILHYYTSIGYPSEALDCFQSLLAGPKKVNGFLPNGETLALAFHASCESQDFVQSEEFCKAYFSIVSTTPRSLKEYISLLNGFTSILKIKSGSPSYIFKRADWAVRKAYYLLRQTQMANYRGPSTHLYACIIKIYSLHVQGVGKDHSASKAYGALMEKFNELIVDNSLKVNPVVYANIFQGVSNIIRLRAVKQSKAIADLDRILHYMEDMHVKLNPQIFLSLFLVFKAAKLPQRVETTFLKFVALAKADDLSDRDYAAAAINMYIATRPLRHKEVSELLQTMDELDIYPDEHTFIQLLKSLARQKATLGEFRSCIRLVNKYMTPRNLGASAGQLEISAKLLGTVANSFSFLFGASEMTKAVSHLLSIAEASNRLRQVPVDLFVHLVGLSLKPSRHNRGEEAFLWLERLSKLPRSDQTLLALQSALTLIDNANPALSAHLSDPNFKWRIDLIRRSIEH</sequence>
<reference evidence="1" key="1">
    <citation type="submission" date="2022-04" db="EMBL/GenBank/DDBJ databases">
        <title>Genome of the entomopathogenic fungus Entomophthora muscae.</title>
        <authorList>
            <person name="Elya C."/>
            <person name="Lovett B.R."/>
            <person name="Lee E."/>
            <person name="Macias A.M."/>
            <person name="Hajek A.E."/>
            <person name="De Bivort B.L."/>
            <person name="Kasson M.T."/>
            <person name="De Fine Licht H.H."/>
            <person name="Stajich J.E."/>
        </authorList>
    </citation>
    <scope>NUCLEOTIDE SEQUENCE</scope>
    <source>
        <strain evidence="1">Berkeley</strain>
    </source>
</reference>
<evidence type="ECO:0000313" key="2">
    <source>
        <dbReference type="Proteomes" id="UP001165960"/>
    </source>
</evidence>
<gene>
    <name evidence="1" type="ORF">DSO57_1000084</name>
</gene>
<dbReference type="EMBL" id="QTSX02004971">
    <property type="protein sequence ID" value="KAJ9063501.1"/>
    <property type="molecule type" value="Genomic_DNA"/>
</dbReference>
<keyword evidence="2" id="KW-1185">Reference proteome</keyword>
<evidence type="ECO:0000313" key="1">
    <source>
        <dbReference type="EMBL" id="KAJ9063501.1"/>
    </source>
</evidence>
<accession>A0ACC2SMV8</accession>
<name>A0ACC2SMV8_9FUNG</name>